<feature type="signal peptide" evidence="1">
    <location>
        <begin position="1"/>
        <end position="17"/>
    </location>
</feature>
<keyword evidence="3" id="KW-1185">Reference proteome</keyword>
<dbReference type="EMBL" id="MU002496">
    <property type="protein sequence ID" value="KAF2786295.1"/>
    <property type="molecule type" value="Genomic_DNA"/>
</dbReference>
<protein>
    <recommendedName>
        <fullName evidence="4">AA1-like domain-containing protein</fullName>
    </recommendedName>
</protein>
<dbReference type="AlphaFoldDB" id="A0A6A6WQX4"/>
<evidence type="ECO:0000313" key="2">
    <source>
        <dbReference type="EMBL" id="KAF2786295.1"/>
    </source>
</evidence>
<evidence type="ECO:0008006" key="4">
    <source>
        <dbReference type="Google" id="ProtNLM"/>
    </source>
</evidence>
<accession>A0A6A6WQX4</accession>
<name>A0A6A6WQX4_9PLEO</name>
<proteinExistence type="predicted"/>
<evidence type="ECO:0000313" key="3">
    <source>
        <dbReference type="Proteomes" id="UP000799757"/>
    </source>
</evidence>
<keyword evidence="1" id="KW-0732">Signal</keyword>
<sequence length="159" mass="17872">MRLIPALLVLLTPFTHGQLPFAPPTLHITNFSALISTSPSIPSHIAFNVLDPRPTYFASINCIFSTNETYPSIYLDGWWHCDPLVDVAFWFEDDFLMLRRVWLDDPSDPRSRVIGVTDKQDTAWSEGTIDACANATASVAGLHFSRTTDWEFPITTILT</sequence>
<organism evidence="2 3">
    <name type="scientific">Melanomma pulvis-pyrius CBS 109.77</name>
    <dbReference type="NCBI Taxonomy" id="1314802"/>
    <lineage>
        <taxon>Eukaryota</taxon>
        <taxon>Fungi</taxon>
        <taxon>Dikarya</taxon>
        <taxon>Ascomycota</taxon>
        <taxon>Pezizomycotina</taxon>
        <taxon>Dothideomycetes</taxon>
        <taxon>Pleosporomycetidae</taxon>
        <taxon>Pleosporales</taxon>
        <taxon>Melanommataceae</taxon>
        <taxon>Melanomma</taxon>
    </lineage>
</organism>
<evidence type="ECO:0000256" key="1">
    <source>
        <dbReference type="SAM" id="SignalP"/>
    </source>
</evidence>
<gene>
    <name evidence="2" type="ORF">K505DRAFT_343923</name>
</gene>
<dbReference type="OrthoDB" id="3795775at2759"/>
<feature type="chain" id="PRO_5025416595" description="AA1-like domain-containing protein" evidence="1">
    <location>
        <begin position="18"/>
        <end position="159"/>
    </location>
</feature>
<dbReference type="Proteomes" id="UP000799757">
    <property type="component" value="Unassembled WGS sequence"/>
</dbReference>
<reference evidence="2" key="1">
    <citation type="journal article" date="2020" name="Stud. Mycol.">
        <title>101 Dothideomycetes genomes: a test case for predicting lifestyles and emergence of pathogens.</title>
        <authorList>
            <person name="Haridas S."/>
            <person name="Albert R."/>
            <person name="Binder M."/>
            <person name="Bloem J."/>
            <person name="Labutti K."/>
            <person name="Salamov A."/>
            <person name="Andreopoulos B."/>
            <person name="Baker S."/>
            <person name="Barry K."/>
            <person name="Bills G."/>
            <person name="Bluhm B."/>
            <person name="Cannon C."/>
            <person name="Castanera R."/>
            <person name="Culley D."/>
            <person name="Daum C."/>
            <person name="Ezra D."/>
            <person name="Gonzalez J."/>
            <person name="Henrissat B."/>
            <person name="Kuo A."/>
            <person name="Liang C."/>
            <person name="Lipzen A."/>
            <person name="Lutzoni F."/>
            <person name="Magnuson J."/>
            <person name="Mondo S."/>
            <person name="Nolan M."/>
            <person name="Ohm R."/>
            <person name="Pangilinan J."/>
            <person name="Park H.-J."/>
            <person name="Ramirez L."/>
            <person name="Alfaro M."/>
            <person name="Sun H."/>
            <person name="Tritt A."/>
            <person name="Yoshinaga Y."/>
            <person name="Zwiers L.-H."/>
            <person name="Turgeon B."/>
            <person name="Goodwin S."/>
            <person name="Spatafora J."/>
            <person name="Crous P."/>
            <person name="Grigoriev I."/>
        </authorList>
    </citation>
    <scope>NUCLEOTIDE SEQUENCE</scope>
    <source>
        <strain evidence="2">CBS 109.77</strain>
    </source>
</reference>